<dbReference type="InterPro" id="IPR007138">
    <property type="entry name" value="ABM_dom"/>
</dbReference>
<dbReference type="InterPro" id="IPR050404">
    <property type="entry name" value="Heme-degrading_MO"/>
</dbReference>
<keyword evidence="2" id="KW-0503">Monooxygenase</keyword>
<proteinExistence type="predicted"/>
<accession>A0ABW8RMF8</accession>
<dbReference type="PANTHER" id="PTHR34474">
    <property type="entry name" value="SIGNAL TRANSDUCTION PROTEIN TRAP"/>
    <property type="match status" value="1"/>
</dbReference>
<dbReference type="GO" id="GO:0004497">
    <property type="term" value="F:monooxygenase activity"/>
    <property type="evidence" value="ECO:0007669"/>
    <property type="project" value="UniProtKB-KW"/>
</dbReference>
<organism evidence="2 3">
    <name type="scientific">Bacillus salipaludis</name>
    <dbReference type="NCBI Taxonomy" id="2547811"/>
    <lineage>
        <taxon>Bacteria</taxon>
        <taxon>Bacillati</taxon>
        <taxon>Bacillota</taxon>
        <taxon>Bacilli</taxon>
        <taxon>Bacillales</taxon>
        <taxon>Bacillaceae</taxon>
        <taxon>Bacillus</taxon>
    </lineage>
</organism>
<dbReference type="EMBL" id="JBJHQH010000026">
    <property type="protein sequence ID" value="MFK9094705.1"/>
    <property type="molecule type" value="Genomic_DNA"/>
</dbReference>
<evidence type="ECO:0000259" key="1">
    <source>
        <dbReference type="PROSITE" id="PS51725"/>
    </source>
</evidence>
<keyword evidence="2" id="KW-0560">Oxidoreductase</keyword>
<evidence type="ECO:0000313" key="3">
    <source>
        <dbReference type="Proteomes" id="UP001623041"/>
    </source>
</evidence>
<name>A0ABW8RMF8_9BACI</name>
<comment type="caution">
    <text evidence="2">The sequence shown here is derived from an EMBL/GenBank/DDBJ whole genome shotgun (WGS) entry which is preliminary data.</text>
</comment>
<dbReference type="InterPro" id="IPR011008">
    <property type="entry name" value="Dimeric_a/b-barrel"/>
</dbReference>
<dbReference type="PANTHER" id="PTHR34474:SF2">
    <property type="entry name" value="SIGNAL TRANSDUCTION PROTEIN TRAP"/>
    <property type="match status" value="1"/>
</dbReference>
<evidence type="ECO:0000313" key="2">
    <source>
        <dbReference type="EMBL" id="MFK9094705.1"/>
    </source>
</evidence>
<dbReference type="Gene3D" id="3.30.70.100">
    <property type="match status" value="1"/>
</dbReference>
<reference evidence="2 3" key="1">
    <citation type="submission" date="2024-11" db="EMBL/GenBank/DDBJ databases">
        <authorList>
            <person name="Lucas J.A."/>
        </authorList>
    </citation>
    <scope>NUCLEOTIDE SEQUENCE [LARGE SCALE GENOMIC DNA]</scope>
    <source>
        <strain evidence="2 3">Z 5.4</strain>
    </source>
</reference>
<dbReference type="PROSITE" id="PS51725">
    <property type="entry name" value="ABM"/>
    <property type="match status" value="1"/>
</dbReference>
<sequence>MNMYMTAGTFDFLKKMEGKYPNEKMVTMVNENGALLLHETMEESEFKEPRRYEVLESIGEIKNEGFVVLNNIAVTDEGRPLFEHQFKNRGQKIQNVPGLIAFRSLRPKSSNTYVILTVWENEIYYQKWQNSDLFIGVDTIKGTGIDAQQKIFASAPYVSKYSITK</sequence>
<dbReference type="RefSeq" id="WP_406583167.1">
    <property type="nucleotide sequence ID" value="NZ_JBJHQH010000026.1"/>
</dbReference>
<gene>
    <name evidence="2" type="ORF">ACJEBI_24925</name>
</gene>
<dbReference type="SUPFAM" id="SSF54909">
    <property type="entry name" value="Dimeric alpha+beta barrel"/>
    <property type="match status" value="1"/>
</dbReference>
<protein>
    <submittedName>
        <fullName evidence="2">Antibiotic biosynthesis monooxygenase family protein</fullName>
        <ecNumber evidence="2">1.14.-.-</ecNumber>
    </submittedName>
</protein>
<feature type="domain" description="ABM" evidence="1">
    <location>
        <begin position="66"/>
        <end position="161"/>
    </location>
</feature>
<dbReference type="Pfam" id="PF03992">
    <property type="entry name" value="ABM"/>
    <property type="match status" value="1"/>
</dbReference>
<dbReference type="EC" id="1.14.-.-" evidence="2"/>
<keyword evidence="3" id="KW-1185">Reference proteome</keyword>
<dbReference type="Proteomes" id="UP001623041">
    <property type="component" value="Unassembled WGS sequence"/>
</dbReference>